<keyword evidence="4" id="KW-1185">Reference proteome</keyword>
<name>A0A9X0D965_9CNID</name>
<evidence type="ECO:0000256" key="2">
    <source>
        <dbReference type="SAM" id="MobiDB-lite"/>
    </source>
</evidence>
<feature type="region of interest" description="Disordered" evidence="2">
    <location>
        <begin position="1"/>
        <end position="72"/>
    </location>
</feature>
<comment type="caution">
    <text evidence="3">The sequence shown here is derived from an EMBL/GenBank/DDBJ whole genome shotgun (WGS) entry which is preliminary data.</text>
</comment>
<feature type="compositionally biased region" description="Basic and acidic residues" evidence="2">
    <location>
        <begin position="1"/>
        <end position="14"/>
    </location>
</feature>
<dbReference type="AlphaFoldDB" id="A0A9X0D965"/>
<dbReference type="Proteomes" id="UP001163046">
    <property type="component" value="Unassembled WGS sequence"/>
</dbReference>
<organism evidence="3 4">
    <name type="scientific">Desmophyllum pertusum</name>
    <dbReference type="NCBI Taxonomy" id="174260"/>
    <lineage>
        <taxon>Eukaryota</taxon>
        <taxon>Metazoa</taxon>
        <taxon>Cnidaria</taxon>
        <taxon>Anthozoa</taxon>
        <taxon>Hexacorallia</taxon>
        <taxon>Scleractinia</taxon>
        <taxon>Caryophylliina</taxon>
        <taxon>Caryophylliidae</taxon>
        <taxon>Desmophyllum</taxon>
    </lineage>
</organism>
<keyword evidence="1" id="KW-0175">Coiled coil</keyword>
<dbReference type="EMBL" id="MU825404">
    <property type="protein sequence ID" value="KAJ7391962.1"/>
    <property type="molecule type" value="Genomic_DNA"/>
</dbReference>
<evidence type="ECO:0000313" key="3">
    <source>
        <dbReference type="EMBL" id="KAJ7391962.1"/>
    </source>
</evidence>
<evidence type="ECO:0008006" key="5">
    <source>
        <dbReference type="Google" id="ProtNLM"/>
    </source>
</evidence>
<feature type="compositionally biased region" description="Basic and acidic residues" evidence="2">
    <location>
        <begin position="62"/>
        <end position="72"/>
    </location>
</feature>
<evidence type="ECO:0000256" key="1">
    <source>
        <dbReference type="SAM" id="Coils"/>
    </source>
</evidence>
<evidence type="ECO:0000313" key="4">
    <source>
        <dbReference type="Proteomes" id="UP001163046"/>
    </source>
</evidence>
<reference evidence="3" key="1">
    <citation type="submission" date="2023-01" db="EMBL/GenBank/DDBJ databases">
        <title>Genome assembly of the deep-sea coral Lophelia pertusa.</title>
        <authorList>
            <person name="Herrera S."/>
            <person name="Cordes E."/>
        </authorList>
    </citation>
    <scope>NUCLEOTIDE SEQUENCE</scope>
    <source>
        <strain evidence="3">USNM1676648</strain>
        <tissue evidence="3">Polyp</tissue>
    </source>
</reference>
<gene>
    <name evidence="3" type="ORF">OS493_016269</name>
</gene>
<feature type="compositionally biased region" description="Basic and acidic residues" evidence="2">
    <location>
        <begin position="303"/>
        <end position="315"/>
    </location>
</feature>
<feature type="compositionally biased region" description="Basic and acidic residues" evidence="2">
    <location>
        <begin position="26"/>
        <end position="37"/>
    </location>
</feature>
<feature type="coiled-coil region" evidence="1">
    <location>
        <begin position="83"/>
        <end position="135"/>
    </location>
</feature>
<accession>A0A9X0D965</accession>
<sequence>MRERKKTMESDKERRKSKTRRQSVTLRRDSICRKAKDDEQEQEIMEVEPCSRPNEKSTNSKKAKEPRTDESKVYAHSTLMTNNRALAAALEGAQLELRSVQHQNIQLKEQIHDNHRSFVEKTSELERQLRSLEQLSGNHASMAAQAVFHDVYKLLNQTCTQFLQGSNFLSDALHLVSSYLTPAEGQIKYASPHVVLDIVSPHVDPASNTICTTPPPDDLSAMEITATQSIIIETNDTEMEHVDRGCEKNQPSLYLEQENVNAKVESDVMEMEVSESQMESRRAKRKSSTGVSYAEPGLRSKLRRGDRYTDSRLCGKESQMNNRKRKSKGSTTLPTMGSAKKRAPLGNLTNIIAEES</sequence>
<protein>
    <recommendedName>
        <fullName evidence="5">Shugoshin C-terminal domain-containing protein</fullName>
    </recommendedName>
</protein>
<dbReference type="OrthoDB" id="5990092at2759"/>
<proteinExistence type="predicted"/>
<feature type="region of interest" description="Disordered" evidence="2">
    <location>
        <begin position="274"/>
        <end position="356"/>
    </location>
</feature>